<keyword evidence="2" id="KW-1185">Reference proteome</keyword>
<dbReference type="HOGENOM" id="CLU_3290576_0_0_7"/>
<protein>
    <submittedName>
        <fullName evidence="1">Uncharacterized protein</fullName>
    </submittedName>
</protein>
<proteinExistence type="predicted"/>
<dbReference type="Proteomes" id="UP000008387">
    <property type="component" value="Chromosome"/>
</dbReference>
<organism evidence="1 2">
    <name type="scientific">Helicobacter bizzozeronii (strain CIII-1)</name>
    <dbReference type="NCBI Taxonomy" id="1002804"/>
    <lineage>
        <taxon>Bacteria</taxon>
        <taxon>Pseudomonadati</taxon>
        <taxon>Campylobacterota</taxon>
        <taxon>Epsilonproteobacteria</taxon>
        <taxon>Campylobacterales</taxon>
        <taxon>Helicobacteraceae</taxon>
        <taxon>Helicobacter</taxon>
    </lineage>
</organism>
<gene>
    <name evidence="1" type="ordered locus">HBZC1_18200</name>
</gene>
<sequence length="40" mass="4842">MRNLSFYDAILDFKTEKPYKVPTTLKDWCANLIFLFRQTL</sequence>
<reference evidence="1 2" key="1">
    <citation type="journal article" date="2011" name="J. Bacteriol.">
        <title>Genome sequence of Helicobacter bizzozeronii strain CIII-1, an isolate from human gastric mucosa.</title>
        <authorList>
            <person name="Schott T."/>
            <person name="Rossi M."/>
            <person name="Hanninen M.L."/>
        </authorList>
    </citation>
    <scope>NUCLEOTIDE SEQUENCE [LARGE SCALE GENOMIC DNA]</scope>
    <source>
        <strain evidence="1 2">CIII-1</strain>
    </source>
</reference>
<dbReference type="EMBL" id="FR871757">
    <property type="protein sequence ID" value="CCB80806.1"/>
    <property type="molecule type" value="Genomic_DNA"/>
</dbReference>
<evidence type="ECO:0000313" key="1">
    <source>
        <dbReference type="EMBL" id="CCB80806.1"/>
    </source>
</evidence>
<dbReference type="AlphaFoldDB" id="F8KQH7"/>
<dbReference type="KEGG" id="hbi:HBZC1_18200"/>
<dbReference type="STRING" id="1002804.HBZC1_18200"/>
<accession>F8KQH7</accession>
<name>F8KQH7_HELBC</name>
<evidence type="ECO:0000313" key="2">
    <source>
        <dbReference type="Proteomes" id="UP000008387"/>
    </source>
</evidence>